<name>A0A1B7MSC4_9AGAM</name>
<sequence length="174" mass="19986">MSSTLSKSFEALEIATVQQTEHFAKTPKRQPFTLVLPKKQSYVQYYGYEVCPYWLIAFAEKHCPETLPDQKAEDYQDVAVMRAYKRISAWSGIRTLGMQDCFNPPKSGIVPPEWFASIFDDDIQPEDVDIVNVIIVCSDQEEEFQGRPSQIHIDFLTKLIGHGPRWWVSCGYAD</sequence>
<feature type="non-terminal residue" evidence="1">
    <location>
        <position position="174"/>
    </location>
</feature>
<protein>
    <submittedName>
        <fullName evidence="1">Uncharacterized protein</fullName>
    </submittedName>
</protein>
<dbReference type="EMBL" id="KV448493">
    <property type="protein sequence ID" value="OAX35519.1"/>
    <property type="molecule type" value="Genomic_DNA"/>
</dbReference>
<dbReference type="InParanoid" id="A0A1B7MSC4"/>
<keyword evidence="2" id="KW-1185">Reference proteome</keyword>
<accession>A0A1B7MSC4</accession>
<proteinExistence type="predicted"/>
<gene>
    <name evidence="1" type="ORF">K503DRAFT_365116</name>
</gene>
<dbReference type="Proteomes" id="UP000092154">
    <property type="component" value="Unassembled WGS sequence"/>
</dbReference>
<evidence type="ECO:0000313" key="2">
    <source>
        <dbReference type="Proteomes" id="UP000092154"/>
    </source>
</evidence>
<evidence type="ECO:0000313" key="1">
    <source>
        <dbReference type="EMBL" id="OAX35519.1"/>
    </source>
</evidence>
<reference evidence="1 2" key="1">
    <citation type="submission" date="2016-06" db="EMBL/GenBank/DDBJ databases">
        <title>Comparative genomics of the ectomycorrhizal sister species Rhizopogon vinicolor and Rhizopogon vesiculosus (Basidiomycota: Boletales) reveals a divergence of the mating type B locus.</title>
        <authorList>
            <consortium name="DOE Joint Genome Institute"/>
            <person name="Mujic A.B."/>
            <person name="Kuo A."/>
            <person name="Tritt A."/>
            <person name="Lipzen A."/>
            <person name="Chen C."/>
            <person name="Johnson J."/>
            <person name="Sharma A."/>
            <person name="Barry K."/>
            <person name="Grigoriev I.V."/>
            <person name="Spatafora J.W."/>
        </authorList>
    </citation>
    <scope>NUCLEOTIDE SEQUENCE [LARGE SCALE GENOMIC DNA]</scope>
    <source>
        <strain evidence="1 2">AM-OR11-026</strain>
    </source>
</reference>
<dbReference type="OrthoDB" id="2609391at2759"/>
<organism evidence="1 2">
    <name type="scientific">Rhizopogon vinicolor AM-OR11-026</name>
    <dbReference type="NCBI Taxonomy" id="1314800"/>
    <lineage>
        <taxon>Eukaryota</taxon>
        <taxon>Fungi</taxon>
        <taxon>Dikarya</taxon>
        <taxon>Basidiomycota</taxon>
        <taxon>Agaricomycotina</taxon>
        <taxon>Agaricomycetes</taxon>
        <taxon>Agaricomycetidae</taxon>
        <taxon>Boletales</taxon>
        <taxon>Suillineae</taxon>
        <taxon>Rhizopogonaceae</taxon>
        <taxon>Rhizopogon</taxon>
    </lineage>
</organism>
<dbReference type="AlphaFoldDB" id="A0A1B7MSC4"/>